<keyword evidence="4" id="KW-1278">Translocase</keyword>
<dbReference type="FunFam" id="3.40.50.300:FF:000134">
    <property type="entry name" value="Iron-enterobactin ABC transporter ATP-binding protein"/>
    <property type="match status" value="1"/>
</dbReference>
<dbReference type="AlphaFoldDB" id="A0A7C1CE70"/>
<keyword evidence="2" id="KW-0547">Nucleotide-binding</keyword>
<dbReference type="GO" id="GO:0005524">
    <property type="term" value="F:ATP binding"/>
    <property type="evidence" value="ECO:0007669"/>
    <property type="project" value="UniProtKB-KW"/>
</dbReference>
<evidence type="ECO:0000256" key="1">
    <source>
        <dbReference type="ARBA" id="ARBA00022448"/>
    </source>
</evidence>
<proteinExistence type="predicted"/>
<dbReference type="SMART" id="SM00382">
    <property type="entry name" value="AAA"/>
    <property type="match status" value="1"/>
</dbReference>
<dbReference type="GO" id="GO:0016887">
    <property type="term" value="F:ATP hydrolysis activity"/>
    <property type="evidence" value="ECO:0007669"/>
    <property type="project" value="InterPro"/>
</dbReference>
<reference evidence="6" key="1">
    <citation type="journal article" date="2020" name="mSystems">
        <title>Genome- and Community-Level Interaction Insights into Carbon Utilization and Element Cycling Functions of Hydrothermarchaeota in Hydrothermal Sediment.</title>
        <authorList>
            <person name="Zhou Z."/>
            <person name="Liu Y."/>
            <person name="Xu W."/>
            <person name="Pan J."/>
            <person name="Luo Z.H."/>
            <person name="Li M."/>
        </authorList>
    </citation>
    <scope>NUCLEOTIDE SEQUENCE [LARGE SCALE GENOMIC DNA]</scope>
    <source>
        <strain evidence="6">SpSt-116</strain>
    </source>
</reference>
<organism evidence="6">
    <name type="scientific">Thermofilum adornatum</name>
    <dbReference type="NCBI Taxonomy" id="1365176"/>
    <lineage>
        <taxon>Archaea</taxon>
        <taxon>Thermoproteota</taxon>
        <taxon>Thermoprotei</taxon>
        <taxon>Thermofilales</taxon>
        <taxon>Thermofilaceae</taxon>
        <taxon>Thermofilum</taxon>
    </lineage>
</organism>
<evidence type="ECO:0000256" key="3">
    <source>
        <dbReference type="ARBA" id="ARBA00022840"/>
    </source>
</evidence>
<name>A0A7C1CE70_9CREN</name>
<keyword evidence="3 6" id="KW-0067">ATP-binding</keyword>
<dbReference type="EMBL" id="DSAY01000096">
    <property type="protein sequence ID" value="HDP15155.1"/>
    <property type="molecule type" value="Genomic_DNA"/>
</dbReference>
<dbReference type="InterPro" id="IPR003593">
    <property type="entry name" value="AAA+_ATPase"/>
</dbReference>
<gene>
    <name evidence="6" type="ORF">ENN26_05185</name>
</gene>
<evidence type="ECO:0000256" key="2">
    <source>
        <dbReference type="ARBA" id="ARBA00022741"/>
    </source>
</evidence>
<dbReference type="Gene3D" id="3.40.50.300">
    <property type="entry name" value="P-loop containing nucleotide triphosphate hydrolases"/>
    <property type="match status" value="1"/>
</dbReference>
<evidence type="ECO:0000313" key="6">
    <source>
        <dbReference type="EMBL" id="HDP15155.1"/>
    </source>
</evidence>
<protein>
    <submittedName>
        <fullName evidence="6">ABC transporter ATP-binding protein</fullName>
    </submittedName>
</protein>
<sequence length="253" mass="28333">MAAIRVRGVSVYFGGFQALRSVELEVGEGEFLAVIGPNGSGKTTLLRTIVGVLRPRVGAVYIDGKELQEYSRLELARRLGYVPQGLERQKFLTVLEFVLTGRRPYISFDYSRVDYEKAMEALRRVNAEHLAARTLDTLSGGEFQRVVIARALAGEPEVLVLDEPTSNLDPRFQLEIMDMLRGLTGDRITVVSSMHDLTQAYRYADKVVALKGGQIYAMGRPEEVLTEDNLQRIYGVKVKVFPEHRAIILDNSL</sequence>
<dbReference type="InterPro" id="IPR017871">
    <property type="entry name" value="ABC_transporter-like_CS"/>
</dbReference>
<dbReference type="PANTHER" id="PTHR42794">
    <property type="entry name" value="HEMIN IMPORT ATP-BINDING PROTEIN HMUV"/>
    <property type="match status" value="1"/>
</dbReference>
<dbReference type="InterPro" id="IPR003439">
    <property type="entry name" value="ABC_transporter-like_ATP-bd"/>
</dbReference>
<evidence type="ECO:0000259" key="5">
    <source>
        <dbReference type="PROSITE" id="PS50893"/>
    </source>
</evidence>
<evidence type="ECO:0000256" key="4">
    <source>
        <dbReference type="ARBA" id="ARBA00022967"/>
    </source>
</evidence>
<dbReference type="PANTHER" id="PTHR42794:SF1">
    <property type="entry name" value="HEMIN IMPORT ATP-BINDING PROTEIN HMUV"/>
    <property type="match status" value="1"/>
</dbReference>
<comment type="caution">
    <text evidence="6">The sequence shown here is derived from an EMBL/GenBank/DDBJ whole genome shotgun (WGS) entry which is preliminary data.</text>
</comment>
<dbReference type="SUPFAM" id="SSF52540">
    <property type="entry name" value="P-loop containing nucleoside triphosphate hydrolases"/>
    <property type="match status" value="1"/>
</dbReference>
<keyword evidence="1" id="KW-0813">Transport</keyword>
<dbReference type="CDD" id="cd03214">
    <property type="entry name" value="ABC_Iron-Siderophores_B12_Hemin"/>
    <property type="match status" value="1"/>
</dbReference>
<dbReference type="PROSITE" id="PS50893">
    <property type="entry name" value="ABC_TRANSPORTER_2"/>
    <property type="match status" value="1"/>
</dbReference>
<dbReference type="Pfam" id="PF00005">
    <property type="entry name" value="ABC_tran"/>
    <property type="match status" value="1"/>
</dbReference>
<accession>A0A7C1CE70</accession>
<feature type="domain" description="ABC transporter" evidence="5">
    <location>
        <begin position="4"/>
        <end position="237"/>
    </location>
</feature>
<dbReference type="PROSITE" id="PS00211">
    <property type="entry name" value="ABC_TRANSPORTER_1"/>
    <property type="match status" value="1"/>
</dbReference>
<dbReference type="InterPro" id="IPR027417">
    <property type="entry name" value="P-loop_NTPase"/>
</dbReference>